<protein>
    <submittedName>
        <fullName evidence="9">Trehalose transport system permease protein SugB</fullName>
    </submittedName>
</protein>
<dbReference type="SUPFAM" id="SSF161098">
    <property type="entry name" value="MetI-like"/>
    <property type="match status" value="1"/>
</dbReference>
<dbReference type="PANTHER" id="PTHR32243">
    <property type="entry name" value="MALTOSE TRANSPORT SYSTEM PERMEASE-RELATED"/>
    <property type="match status" value="1"/>
</dbReference>
<feature type="domain" description="ABC transmembrane type-1" evidence="8">
    <location>
        <begin position="1"/>
        <end position="126"/>
    </location>
</feature>
<keyword evidence="3" id="KW-1003">Cell membrane</keyword>
<evidence type="ECO:0000256" key="3">
    <source>
        <dbReference type="ARBA" id="ARBA00022475"/>
    </source>
</evidence>
<reference evidence="9" key="1">
    <citation type="submission" date="2019-08" db="EMBL/GenBank/DDBJ databases">
        <authorList>
            <person name="Kucharzyk K."/>
            <person name="Murdoch R.W."/>
            <person name="Higgins S."/>
            <person name="Loffler F."/>
        </authorList>
    </citation>
    <scope>NUCLEOTIDE SEQUENCE</scope>
</reference>
<dbReference type="EMBL" id="VSSQ01069011">
    <property type="protein sequence ID" value="MPN21114.1"/>
    <property type="molecule type" value="Genomic_DNA"/>
</dbReference>
<keyword evidence="2" id="KW-0813">Transport</keyword>
<name>A0A645GAM1_9ZZZZ</name>
<feature type="transmembrane region" description="Helical" evidence="7">
    <location>
        <begin position="48"/>
        <end position="73"/>
    </location>
</feature>
<dbReference type="AlphaFoldDB" id="A0A645GAM1"/>
<evidence type="ECO:0000256" key="2">
    <source>
        <dbReference type="ARBA" id="ARBA00022448"/>
    </source>
</evidence>
<dbReference type="GO" id="GO:0005886">
    <property type="term" value="C:plasma membrane"/>
    <property type="evidence" value="ECO:0007669"/>
    <property type="project" value="UniProtKB-SubCell"/>
</dbReference>
<keyword evidence="5 7" id="KW-1133">Transmembrane helix</keyword>
<feature type="transmembrane region" description="Helical" evidence="7">
    <location>
        <begin position="102"/>
        <end position="126"/>
    </location>
</feature>
<evidence type="ECO:0000256" key="7">
    <source>
        <dbReference type="SAM" id="Phobius"/>
    </source>
</evidence>
<dbReference type="Pfam" id="PF00528">
    <property type="entry name" value="BPD_transp_1"/>
    <property type="match status" value="1"/>
</dbReference>
<dbReference type="InterPro" id="IPR000515">
    <property type="entry name" value="MetI-like"/>
</dbReference>
<gene>
    <name evidence="9" type="primary">sugB_24</name>
    <name evidence="9" type="ORF">SDC9_168493</name>
</gene>
<keyword evidence="4 7" id="KW-0812">Transmembrane</keyword>
<dbReference type="PROSITE" id="PS50928">
    <property type="entry name" value="ABC_TM1"/>
    <property type="match status" value="1"/>
</dbReference>
<evidence type="ECO:0000256" key="6">
    <source>
        <dbReference type="ARBA" id="ARBA00023136"/>
    </source>
</evidence>
<sequence>MNSYTGLILVNILFTLTIVIWFLTPYLSSIPVEIEEAAEIDGASPAQCFMKIIIPLLGPGVFTVGILAFIQAWNEYLFALVLNPITIKTVTVGLKMYEADNYIPWGTIMAASAIIVVPLITLVLLLQKRIIGGLMTGGMKE</sequence>
<organism evidence="9">
    <name type="scientific">bioreactor metagenome</name>
    <dbReference type="NCBI Taxonomy" id="1076179"/>
    <lineage>
        <taxon>unclassified sequences</taxon>
        <taxon>metagenomes</taxon>
        <taxon>ecological metagenomes</taxon>
    </lineage>
</organism>
<dbReference type="GO" id="GO:0055085">
    <property type="term" value="P:transmembrane transport"/>
    <property type="evidence" value="ECO:0007669"/>
    <property type="project" value="InterPro"/>
</dbReference>
<dbReference type="CDD" id="cd06261">
    <property type="entry name" value="TM_PBP2"/>
    <property type="match status" value="1"/>
</dbReference>
<dbReference type="Gene3D" id="1.10.3720.10">
    <property type="entry name" value="MetI-like"/>
    <property type="match status" value="1"/>
</dbReference>
<dbReference type="InterPro" id="IPR050901">
    <property type="entry name" value="BP-dep_ABC_trans_perm"/>
</dbReference>
<evidence type="ECO:0000313" key="9">
    <source>
        <dbReference type="EMBL" id="MPN21114.1"/>
    </source>
</evidence>
<comment type="subcellular location">
    <subcellularLocation>
        <location evidence="1">Cell membrane</location>
        <topology evidence="1">Multi-pass membrane protein</topology>
    </subcellularLocation>
</comment>
<evidence type="ECO:0000256" key="5">
    <source>
        <dbReference type="ARBA" id="ARBA00022989"/>
    </source>
</evidence>
<accession>A0A645GAM1</accession>
<evidence type="ECO:0000256" key="1">
    <source>
        <dbReference type="ARBA" id="ARBA00004651"/>
    </source>
</evidence>
<dbReference type="PANTHER" id="PTHR32243:SF18">
    <property type="entry name" value="INNER MEMBRANE ABC TRANSPORTER PERMEASE PROTEIN YCJP"/>
    <property type="match status" value="1"/>
</dbReference>
<evidence type="ECO:0000256" key="4">
    <source>
        <dbReference type="ARBA" id="ARBA00022692"/>
    </source>
</evidence>
<dbReference type="InterPro" id="IPR035906">
    <property type="entry name" value="MetI-like_sf"/>
</dbReference>
<feature type="transmembrane region" description="Helical" evidence="7">
    <location>
        <begin position="6"/>
        <end position="27"/>
    </location>
</feature>
<comment type="caution">
    <text evidence="9">The sequence shown here is derived from an EMBL/GenBank/DDBJ whole genome shotgun (WGS) entry which is preliminary data.</text>
</comment>
<proteinExistence type="predicted"/>
<evidence type="ECO:0000259" key="8">
    <source>
        <dbReference type="PROSITE" id="PS50928"/>
    </source>
</evidence>
<keyword evidence="6 7" id="KW-0472">Membrane</keyword>